<dbReference type="OrthoDB" id="3921745at2759"/>
<organism evidence="2 3">
    <name type="scientific">Geosmithia morbida</name>
    <dbReference type="NCBI Taxonomy" id="1094350"/>
    <lineage>
        <taxon>Eukaryota</taxon>
        <taxon>Fungi</taxon>
        <taxon>Dikarya</taxon>
        <taxon>Ascomycota</taxon>
        <taxon>Pezizomycotina</taxon>
        <taxon>Sordariomycetes</taxon>
        <taxon>Hypocreomycetidae</taxon>
        <taxon>Hypocreales</taxon>
        <taxon>Bionectriaceae</taxon>
        <taxon>Geosmithia</taxon>
    </lineage>
</organism>
<dbReference type="Proteomes" id="UP000749293">
    <property type="component" value="Unassembled WGS sequence"/>
</dbReference>
<evidence type="ECO:0000256" key="1">
    <source>
        <dbReference type="SAM" id="MobiDB-lite"/>
    </source>
</evidence>
<reference evidence="2" key="1">
    <citation type="submission" date="2020-03" db="EMBL/GenBank/DDBJ databases">
        <title>Site-based positive gene gene selection in Geosmithia morbida across the United States reveals a broad range of putative effectors and factors for local host and environmental adapation.</title>
        <authorList>
            <person name="Onufrak A."/>
            <person name="Murdoch R.W."/>
            <person name="Gazis R."/>
            <person name="Huff M."/>
            <person name="Staton M."/>
            <person name="Klingeman W."/>
            <person name="Hadziabdic D."/>
        </authorList>
    </citation>
    <scope>NUCLEOTIDE SEQUENCE</scope>
    <source>
        <strain evidence="2">1262</strain>
    </source>
</reference>
<keyword evidence="3" id="KW-1185">Reference proteome</keyword>
<dbReference type="AlphaFoldDB" id="A0A9P4YW57"/>
<sequence>MSSLNAQISEHFPVRLHYPNTPITSPIRLPSLEEFDQGVEALARSYSPPPSWTAPSQSTATLPSISQAVYDQKPLPTLLQHHHHHHQNHHHAYSRQQQQQQQQQQHPLAGSPQNHHGYHSGYSPMGDGYPSPPPDLENRHCNKKYTTEEGDFIIYAWHDKKQKWQSIQKDFARLFGTTPERTIQGLQAWYYRMNQRIPVWDRDGHLIFDDEDDIEPRYISIKCRERDAVHKSEPLGLAQRYPERAIHYHWVDPEIKRQSRDWAAKRTQQYQDRKERRKRKEQRRSRL</sequence>
<proteinExistence type="predicted"/>
<protein>
    <submittedName>
        <fullName evidence="2">Uncharacterized protein</fullName>
    </submittedName>
</protein>
<accession>A0A9P4YW57</accession>
<dbReference type="EMBL" id="JAANYQ010000005">
    <property type="protein sequence ID" value="KAF4124206.1"/>
    <property type="molecule type" value="Genomic_DNA"/>
</dbReference>
<comment type="caution">
    <text evidence="2">The sequence shown here is derived from an EMBL/GenBank/DDBJ whole genome shotgun (WGS) entry which is preliminary data.</text>
</comment>
<evidence type="ECO:0000313" key="2">
    <source>
        <dbReference type="EMBL" id="KAF4124206.1"/>
    </source>
</evidence>
<feature type="compositionally biased region" description="Low complexity" evidence="1">
    <location>
        <begin position="96"/>
        <end position="105"/>
    </location>
</feature>
<gene>
    <name evidence="2" type="ORF">GMORB2_5922</name>
</gene>
<name>A0A9P4YW57_9HYPO</name>
<feature type="region of interest" description="Disordered" evidence="1">
    <location>
        <begin position="261"/>
        <end position="287"/>
    </location>
</feature>
<feature type="compositionally biased region" description="Basic residues" evidence="1">
    <location>
        <begin position="81"/>
        <end position="93"/>
    </location>
</feature>
<evidence type="ECO:0000313" key="3">
    <source>
        <dbReference type="Proteomes" id="UP000749293"/>
    </source>
</evidence>
<dbReference type="GeneID" id="55972147"/>
<feature type="compositionally biased region" description="Basic residues" evidence="1">
    <location>
        <begin position="275"/>
        <end position="287"/>
    </location>
</feature>
<feature type="region of interest" description="Disordered" evidence="1">
    <location>
        <begin position="81"/>
        <end position="141"/>
    </location>
</feature>
<dbReference type="RefSeq" id="XP_035322858.1">
    <property type="nucleotide sequence ID" value="XM_035467892.1"/>
</dbReference>